<name>A0A0G0ZF99_9BACT</name>
<evidence type="ECO:0000313" key="2">
    <source>
        <dbReference type="Proteomes" id="UP000034036"/>
    </source>
</evidence>
<sequence>MSRIDNRSLRELEQQNLLERLRWIFVDLAKEIEEASDREGVGDRVLIWLAARALNMAATASLDNCGEPGFVGFPETGLSNAEGVDWWKKSSETLADSFERISKFSRIKEEELHLTGKFAKILLKLGSRHFHKAYPPLEMEKCERLYDGRPGDPASPEAARKALHFNVLSD</sequence>
<reference evidence="1 2" key="1">
    <citation type="journal article" date="2015" name="Nature">
        <title>rRNA introns, odd ribosomes, and small enigmatic genomes across a large radiation of phyla.</title>
        <authorList>
            <person name="Brown C.T."/>
            <person name="Hug L.A."/>
            <person name="Thomas B.C."/>
            <person name="Sharon I."/>
            <person name="Castelle C.J."/>
            <person name="Singh A."/>
            <person name="Wilkins M.J."/>
            <person name="Williams K.H."/>
            <person name="Banfield J.F."/>
        </authorList>
    </citation>
    <scope>NUCLEOTIDE SEQUENCE [LARGE SCALE GENOMIC DNA]</scope>
</reference>
<dbReference type="EMBL" id="LCDF01000016">
    <property type="protein sequence ID" value="KKS47415.1"/>
    <property type="molecule type" value="Genomic_DNA"/>
</dbReference>
<organism evidence="1 2">
    <name type="scientific">Candidatus Giovannonibacteria bacterium GW2011_GWF2_42_19</name>
    <dbReference type="NCBI Taxonomy" id="1618659"/>
    <lineage>
        <taxon>Bacteria</taxon>
        <taxon>Candidatus Giovannoniibacteriota</taxon>
    </lineage>
</organism>
<protein>
    <submittedName>
        <fullName evidence="1">Uncharacterized protein</fullName>
    </submittedName>
</protein>
<dbReference type="AlphaFoldDB" id="A0A0G0ZF99"/>
<comment type="caution">
    <text evidence="1">The sequence shown here is derived from an EMBL/GenBank/DDBJ whole genome shotgun (WGS) entry which is preliminary data.</text>
</comment>
<accession>A0A0G0ZF99</accession>
<dbReference type="STRING" id="1618659.UV11_C0016G0030"/>
<gene>
    <name evidence="1" type="ORF">UV11_C0016G0030</name>
</gene>
<proteinExistence type="predicted"/>
<dbReference type="Proteomes" id="UP000034036">
    <property type="component" value="Unassembled WGS sequence"/>
</dbReference>
<evidence type="ECO:0000313" key="1">
    <source>
        <dbReference type="EMBL" id="KKS47415.1"/>
    </source>
</evidence>